<accession>X0UFA8</accession>
<dbReference type="EMBL" id="BARS01014905">
    <property type="protein sequence ID" value="GAF97966.1"/>
    <property type="molecule type" value="Genomic_DNA"/>
</dbReference>
<name>X0UFA8_9ZZZZ</name>
<comment type="caution">
    <text evidence="2">The sequence shown here is derived from an EMBL/GenBank/DDBJ whole genome shotgun (WGS) entry which is preliminary data.</text>
</comment>
<reference evidence="2" key="1">
    <citation type="journal article" date="2014" name="Front. Microbiol.">
        <title>High frequency of phylogenetically diverse reductive dehalogenase-homologous genes in deep subseafloor sedimentary metagenomes.</title>
        <authorList>
            <person name="Kawai M."/>
            <person name="Futagami T."/>
            <person name="Toyoda A."/>
            <person name="Takaki Y."/>
            <person name="Nishi S."/>
            <person name="Hori S."/>
            <person name="Arai W."/>
            <person name="Tsubouchi T."/>
            <person name="Morono Y."/>
            <person name="Uchiyama I."/>
            <person name="Ito T."/>
            <person name="Fujiyama A."/>
            <person name="Inagaki F."/>
            <person name="Takami H."/>
        </authorList>
    </citation>
    <scope>NUCLEOTIDE SEQUENCE</scope>
    <source>
        <strain evidence="2">Expedition CK06-06</strain>
    </source>
</reference>
<gene>
    <name evidence="2" type="ORF">S01H1_24756</name>
</gene>
<dbReference type="AlphaFoldDB" id="X0UFA8"/>
<feature type="coiled-coil region" evidence="1">
    <location>
        <begin position="51"/>
        <end position="78"/>
    </location>
</feature>
<protein>
    <submittedName>
        <fullName evidence="2">Uncharacterized protein</fullName>
    </submittedName>
</protein>
<feature type="non-terminal residue" evidence="2">
    <location>
        <position position="78"/>
    </location>
</feature>
<organism evidence="2">
    <name type="scientific">marine sediment metagenome</name>
    <dbReference type="NCBI Taxonomy" id="412755"/>
    <lineage>
        <taxon>unclassified sequences</taxon>
        <taxon>metagenomes</taxon>
        <taxon>ecological metagenomes</taxon>
    </lineage>
</organism>
<evidence type="ECO:0000313" key="2">
    <source>
        <dbReference type="EMBL" id="GAF97966.1"/>
    </source>
</evidence>
<evidence type="ECO:0000256" key="1">
    <source>
        <dbReference type="SAM" id="Coils"/>
    </source>
</evidence>
<keyword evidence="1" id="KW-0175">Coiled coil</keyword>
<proteinExistence type="predicted"/>
<sequence>MRTAAGRLLPNFILTLGLILPVLVGGQEEQAGQTVEPLPRTTVRRITYKDFYDLQTSMEELRRQMNQLRVDVEAYKSR</sequence>